<feature type="chain" id="PRO_5003835756" evidence="1">
    <location>
        <begin position="31"/>
        <end position="111"/>
    </location>
</feature>
<dbReference type="GO" id="GO:0015066">
    <property type="term" value="F:alpha-amylase inhibitor activity"/>
    <property type="evidence" value="ECO:0007669"/>
    <property type="project" value="InterPro"/>
</dbReference>
<reference evidence="2 3" key="1">
    <citation type="journal article" date="2012" name="BMC Genomics">
        <title>Complete genome sequence of Saccharothrix espanaensis DSM 44229T and comparison to the other completely sequenced Pseudonocardiaceae.</title>
        <authorList>
            <person name="Strobel T."/>
            <person name="Al-Dilaimi A."/>
            <person name="Blom J."/>
            <person name="Gessner A."/>
            <person name="Kalinowski J."/>
            <person name="Luzhetska M."/>
            <person name="Puhler A."/>
            <person name="Szczepanowski R."/>
            <person name="Bechthold A."/>
            <person name="Ruckert C."/>
        </authorList>
    </citation>
    <scope>NUCLEOTIDE SEQUENCE [LARGE SCALE GENOMIC DNA]</scope>
    <source>
        <strain evidence="3">ATCC 51144 / DSM 44229 / JCM 9112 / NBRC 15066 / NRRL 15764</strain>
    </source>
</reference>
<dbReference type="EMBL" id="HE804045">
    <property type="protein sequence ID" value="CCH30802.1"/>
    <property type="molecule type" value="Genomic_DNA"/>
</dbReference>
<keyword evidence="3" id="KW-1185">Reference proteome</keyword>
<dbReference type="Proteomes" id="UP000006281">
    <property type="component" value="Chromosome"/>
</dbReference>
<dbReference type="AlphaFoldDB" id="K0JZS2"/>
<evidence type="ECO:0000256" key="1">
    <source>
        <dbReference type="SAM" id="SignalP"/>
    </source>
</evidence>
<dbReference type="HOGENOM" id="CLU_2156532_0_0_11"/>
<dbReference type="Gene3D" id="2.60.40.20">
    <property type="entry name" value="Alpha-amylase inhibitor"/>
    <property type="match status" value="1"/>
</dbReference>
<feature type="signal peptide" evidence="1">
    <location>
        <begin position="1"/>
        <end position="30"/>
    </location>
</feature>
<keyword evidence="1" id="KW-0732">Signal</keyword>
<proteinExistence type="predicted"/>
<sequence>MRFNDIGRRAAIVVAAGTVATGLLGGSAMAAGDPAGEVEVLGNAPSCVKVWVTKGRITQTGHALNDCDKSLNLKIVWANGSDGECSTVPDGWELTSQVAKLPRRFDGASTC</sequence>
<dbReference type="RefSeq" id="WP_015100914.1">
    <property type="nucleotide sequence ID" value="NC_019673.1"/>
</dbReference>
<dbReference type="OrthoDB" id="4316991at2"/>
<dbReference type="PATRIC" id="fig|1179773.3.peg.3507"/>
<dbReference type="KEGG" id="sesp:BN6_35040"/>
<protein>
    <submittedName>
        <fullName evidence="2">Putative secreted protein</fullName>
    </submittedName>
</protein>
<gene>
    <name evidence="2" type="ordered locus">BN6_35040</name>
</gene>
<dbReference type="BioCyc" id="SESP1179773:BN6_RS16980-MONOMER"/>
<evidence type="ECO:0000313" key="3">
    <source>
        <dbReference type="Proteomes" id="UP000006281"/>
    </source>
</evidence>
<name>K0JZS2_SACES</name>
<dbReference type="SUPFAM" id="SSF49498">
    <property type="entry name" value="alpha-Amylase inhibitor tendamistat"/>
    <property type="match status" value="1"/>
</dbReference>
<dbReference type="InterPro" id="IPR036379">
    <property type="entry name" value="A-amylase_inhib_sf"/>
</dbReference>
<accession>K0JZS2</accession>
<evidence type="ECO:0000313" key="2">
    <source>
        <dbReference type="EMBL" id="CCH30802.1"/>
    </source>
</evidence>
<organism evidence="2 3">
    <name type="scientific">Saccharothrix espanaensis (strain ATCC 51144 / DSM 44229 / JCM 9112 / NBRC 15066 / NRRL 15764)</name>
    <dbReference type="NCBI Taxonomy" id="1179773"/>
    <lineage>
        <taxon>Bacteria</taxon>
        <taxon>Bacillati</taxon>
        <taxon>Actinomycetota</taxon>
        <taxon>Actinomycetes</taxon>
        <taxon>Pseudonocardiales</taxon>
        <taxon>Pseudonocardiaceae</taxon>
        <taxon>Saccharothrix</taxon>
    </lineage>
</organism>